<dbReference type="EMBL" id="MFIA01000012">
    <property type="protein sequence ID" value="OGF82879.1"/>
    <property type="molecule type" value="Genomic_DNA"/>
</dbReference>
<dbReference type="Gene3D" id="3.40.1090.10">
    <property type="entry name" value="Cytosolic phospholipase A2 catalytic domain"/>
    <property type="match status" value="1"/>
</dbReference>
<dbReference type="Proteomes" id="UP000178046">
    <property type="component" value="Unassembled WGS sequence"/>
</dbReference>
<feature type="domain" description="PNPLA" evidence="2">
    <location>
        <begin position="34"/>
        <end position="284"/>
    </location>
</feature>
<comment type="caution">
    <text evidence="3">The sequence shown here is derived from an EMBL/GenBank/DDBJ whole genome shotgun (WGS) entry which is preliminary data.</text>
</comment>
<dbReference type="SUPFAM" id="SSF52151">
    <property type="entry name" value="FabD/lysophospholipase-like"/>
    <property type="match status" value="1"/>
</dbReference>
<proteinExistence type="predicted"/>
<gene>
    <name evidence="3" type="ORF">A2924_01595</name>
</gene>
<accession>A0A1F5X4S1</accession>
<dbReference type="InterPro" id="IPR002641">
    <property type="entry name" value="PNPLA_dom"/>
</dbReference>
<dbReference type="Pfam" id="PF01734">
    <property type="entry name" value="Patatin"/>
    <property type="match status" value="1"/>
</dbReference>
<dbReference type="InterPro" id="IPR016035">
    <property type="entry name" value="Acyl_Trfase/lysoPLipase"/>
</dbReference>
<evidence type="ECO:0000313" key="4">
    <source>
        <dbReference type="Proteomes" id="UP000178046"/>
    </source>
</evidence>
<protein>
    <recommendedName>
        <fullName evidence="2">PNPLA domain-containing protein</fullName>
    </recommendedName>
</protein>
<dbReference type="AlphaFoldDB" id="A0A1F5X4S1"/>
<dbReference type="GO" id="GO:0006629">
    <property type="term" value="P:lipid metabolic process"/>
    <property type="evidence" value="ECO:0007669"/>
    <property type="project" value="UniProtKB-KW"/>
</dbReference>
<reference evidence="3 4" key="1">
    <citation type="journal article" date="2016" name="Nat. Commun.">
        <title>Thousands of microbial genomes shed light on interconnected biogeochemical processes in an aquifer system.</title>
        <authorList>
            <person name="Anantharaman K."/>
            <person name="Brown C.T."/>
            <person name="Hug L.A."/>
            <person name="Sharon I."/>
            <person name="Castelle C.J."/>
            <person name="Probst A.J."/>
            <person name="Thomas B.C."/>
            <person name="Singh A."/>
            <person name="Wilkins M.J."/>
            <person name="Karaoz U."/>
            <person name="Brodie E.L."/>
            <person name="Williams K.H."/>
            <person name="Hubbard S.S."/>
            <person name="Banfield J.F."/>
        </authorList>
    </citation>
    <scope>NUCLEOTIDE SEQUENCE [LARGE SCALE GENOMIC DNA]</scope>
</reference>
<sequence>MIFMPHKDYGRVGWFLGPGGYSESFPQAIQIREFWKAEILPDDIFASSAGVLNGWNPLQASRILKEHFSSPWAVYDLSPDIKKVIDKTLKAYKSIPAPLLKKHETWLESWRDWSNYRKNYKSSKEFFTDLFHILGYAKQILTSIPSLPITANPSPQELVPLLEMLLAELRILGLNKTESLLDPSPLFEKLRKLVDLQSILDRDISFNILARSRNEHHIFSCGTPLSADAMNNLKRKYKINEIKTKDDLVAASMASSAFSPYFPRRKINGRFYGDSGEQNPFPVKCLYDAGCDTVFAFVKNYEIYSNADELNIPESIEENRDVSMETIFKYQRERIFEYTRQNGKKDPYIIFPAPLHPDFGTLWVSLEAIEYAEKAEKEAIRKWLKDNLNIEAKD</sequence>
<evidence type="ECO:0000256" key="1">
    <source>
        <dbReference type="ARBA" id="ARBA00023098"/>
    </source>
</evidence>
<organism evidence="3 4">
    <name type="scientific">Candidatus Giovannonibacteria bacterium RIFCSPLOWO2_01_FULL_44_16</name>
    <dbReference type="NCBI Taxonomy" id="1798348"/>
    <lineage>
        <taxon>Bacteria</taxon>
        <taxon>Candidatus Giovannoniibacteriota</taxon>
    </lineage>
</organism>
<keyword evidence="1" id="KW-0443">Lipid metabolism</keyword>
<name>A0A1F5X4S1_9BACT</name>
<evidence type="ECO:0000313" key="3">
    <source>
        <dbReference type="EMBL" id="OGF82879.1"/>
    </source>
</evidence>
<evidence type="ECO:0000259" key="2">
    <source>
        <dbReference type="Pfam" id="PF01734"/>
    </source>
</evidence>